<evidence type="ECO:0000313" key="2">
    <source>
        <dbReference type="Proteomes" id="UP001172457"/>
    </source>
</evidence>
<dbReference type="AlphaFoldDB" id="A0AA38STC8"/>
<sequence length="110" mass="12629">MIAEEKACDNQVSYVDGLKHNLISVSHLCDNGMDVMFKIKFCIIYKADTLFEVMRANRRGDLYLLCCDTLEAKDEICLVSSVSNYVQKLTNQRLHIQCYKTLEGHTCEDL</sequence>
<dbReference type="Proteomes" id="UP001172457">
    <property type="component" value="Chromosome 6"/>
</dbReference>
<comment type="caution">
    <text evidence="1">The sequence shown here is derived from an EMBL/GenBank/DDBJ whole genome shotgun (WGS) entry which is preliminary data.</text>
</comment>
<keyword evidence="2" id="KW-1185">Reference proteome</keyword>
<gene>
    <name evidence="1" type="ORF">OSB04_024300</name>
</gene>
<name>A0AA38STC8_9ASTR</name>
<dbReference type="EMBL" id="JARYMX010000006">
    <property type="protein sequence ID" value="KAJ9544593.1"/>
    <property type="molecule type" value="Genomic_DNA"/>
</dbReference>
<protein>
    <submittedName>
        <fullName evidence="1">Uncharacterized protein</fullName>
    </submittedName>
</protein>
<accession>A0AA38STC8</accession>
<evidence type="ECO:0000313" key="1">
    <source>
        <dbReference type="EMBL" id="KAJ9544593.1"/>
    </source>
</evidence>
<organism evidence="1 2">
    <name type="scientific">Centaurea solstitialis</name>
    <name type="common">yellow star-thistle</name>
    <dbReference type="NCBI Taxonomy" id="347529"/>
    <lineage>
        <taxon>Eukaryota</taxon>
        <taxon>Viridiplantae</taxon>
        <taxon>Streptophyta</taxon>
        <taxon>Embryophyta</taxon>
        <taxon>Tracheophyta</taxon>
        <taxon>Spermatophyta</taxon>
        <taxon>Magnoliopsida</taxon>
        <taxon>eudicotyledons</taxon>
        <taxon>Gunneridae</taxon>
        <taxon>Pentapetalae</taxon>
        <taxon>asterids</taxon>
        <taxon>campanulids</taxon>
        <taxon>Asterales</taxon>
        <taxon>Asteraceae</taxon>
        <taxon>Carduoideae</taxon>
        <taxon>Cardueae</taxon>
        <taxon>Centaureinae</taxon>
        <taxon>Centaurea</taxon>
    </lineage>
</organism>
<proteinExistence type="predicted"/>
<reference evidence="1" key="1">
    <citation type="submission" date="2023-03" db="EMBL/GenBank/DDBJ databases">
        <title>Chromosome-scale reference genome and RAD-based genetic map of yellow starthistle (Centaurea solstitialis) reveal putative structural variation and QTLs associated with invader traits.</title>
        <authorList>
            <person name="Reatini B."/>
            <person name="Cang F.A."/>
            <person name="Jiang Q."/>
            <person name="Mckibben M.T.W."/>
            <person name="Barker M.S."/>
            <person name="Rieseberg L.H."/>
            <person name="Dlugosch K.M."/>
        </authorList>
    </citation>
    <scope>NUCLEOTIDE SEQUENCE</scope>
    <source>
        <strain evidence="1">CAN-66</strain>
        <tissue evidence="1">Leaf</tissue>
    </source>
</reference>